<feature type="coiled-coil region" evidence="1">
    <location>
        <begin position="949"/>
        <end position="983"/>
    </location>
</feature>
<dbReference type="Proteomes" id="UP000466523">
    <property type="component" value="Unassembled WGS sequence"/>
</dbReference>
<evidence type="ECO:0000313" key="3">
    <source>
        <dbReference type="Proteomes" id="UP000466523"/>
    </source>
</evidence>
<accession>A0A7K3LCX2</accession>
<gene>
    <name evidence="2" type="ORF">GWR20_13745</name>
</gene>
<protein>
    <submittedName>
        <fullName evidence="2">TIGR02680 family protein</fullName>
    </submittedName>
</protein>
<dbReference type="SUPFAM" id="SSF52540">
    <property type="entry name" value="P-loop containing nucleoside triphosphate hydrolases"/>
    <property type="match status" value="1"/>
</dbReference>
<proteinExistence type="predicted"/>
<name>A0A7K3LCX2_9MYCO</name>
<dbReference type="EMBL" id="JAACYR010000044">
    <property type="protein sequence ID" value="NDJ90205.1"/>
    <property type="molecule type" value="Genomic_DNA"/>
</dbReference>
<sequence>MTASGWGHEWLAAALEGGLPEPHRDRWQPLRVGIIGLWEYDDAEFWFADGRLVLRGGNGAGKTKVLELTTLMLLRGEVSPSVLDPFGSQHRTMRFNLLPTGEGDDPRPPADSGLGYAWAEFGRLDGDGEARFFVCGMGMSARRGTGTTGVTTWQFVTGLRPGKELQLTAGGRALEQKELRKLDGVYLPGSAAAYRERLGHELFGLAAASYDNLTDLLKQLRKPKLGERLSPALLEETLRDALPPLATHEVTQLAEGWDHLETLRGAVEQTQQAAAAVAQFVREGWRPWARAVLRQRADEFTQATTALDNTTRARNEAQKTLAAAAQQVATAQHELAETKRREGDRGTQLRELLESATYLDAVAASRRVERLRDTVANLRDQVVAADRRSDAAQQGFASAQEWLTKVQSEFEDLGDRVAEREASVRKAALPAGLAASADTHLPGRDLDALIADHQTRSERFERLSSLHDGHATAERRADTSGQLVRAAEQDVTTARDDEAQAARQVDQGVETLRQRIRDWAEAAGVAGCPPRLIEDWCDQTGELTVIDAQTGVAQPGASVVDTMRDHVSGVRREIEERTGALRVERAPVATLRHEVDDALERMRARRESPPPAPTLWARRERPGVDDGLGAPLWRLVNPVDGLDGDVLARLEAAAAASGLLDAWVSADGQVDTGDGRLLADVQLSAGGEAGRRSLLAVLEPDGACSVKPDVIRGVLAGIAWHDTAPTDDDDDWLAADGSWRVGGLTGRAEPTGPASYLGAAARAAAREREIARLQGELAELDARLSELDRRIDDLERAQQTLDREAAAIPVRAERELLGHVGGLAERSRRRLVAEQSLTAKRTQHQQDLTRRDQAWAAFAGYATEHQFELRDLASQGAAIRQYGALLERLSSALELLAERLKTVDEATRRCTEQQASWQAAVAETTGLTEQHRQAELRLATAEDALDVEHAEQLRRKDALDEEIDKLRTQIEQLNGQLMKATATEGAATATLDSHEGARANAEQSRDTAMAALWAAVDRGFAEPLGLIAPESRAVQAAREFASGVRKDITLREQAADVDRAWGRCTRGVEQLRQRLLPNRDARVDDEDSGALPRIEVLVTPDRGWLAPPAAADALAERVSEQQERFDAEQQRVLTTLLGSAFIEHLKDRLDYTAHTFQRINDQLGAHPTRQGHVVRIQYEADPKDPDAGAVVKALRQGYQQLTQERQDMVRDFLRRQIETAREDADTQGVADWKDQLAQALDYRRWLRLTLQYRQGMAGTWALFDAAKHAAKSGGEKVVLLAQPLFAAAVVAYDAADRRAPRCVWLDEAMTGVDATVKASFMGLTVDFELDVMLTAHDEWCTYATVPAVAIYDLARQPNIAGVDSQPYLWCGGELQQVAVDRLGVAQRSTTAISEGLFAEEFGD</sequence>
<evidence type="ECO:0000256" key="1">
    <source>
        <dbReference type="SAM" id="Coils"/>
    </source>
</evidence>
<reference evidence="2 3" key="1">
    <citation type="submission" date="2020-01" db="EMBL/GenBank/DDBJ databases">
        <authorList>
            <person name="Sanchez-Estrada R."/>
            <person name="Gonzalez-Y-Merchand J.A."/>
            <person name="Rivera-Gutierrez S."/>
        </authorList>
    </citation>
    <scope>NUCLEOTIDE SEQUENCE [LARGE SCALE GENOMIC DNA]</scope>
    <source>
        <strain evidence="2 3">CST 7247</strain>
    </source>
</reference>
<dbReference type="Pfam" id="PF13558">
    <property type="entry name" value="SbcC_Walker_B"/>
    <property type="match status" value="1"/>
</dbReference>
<dbReference type="RefSeq" id="WP_162112541.1">
    <property type="nucleotide sequence ID" value="NZ_JAACYR010000044.1"/>
</dbReference>
<feature type="coiled-coil region" evidence="1">
    <location>
        <begin position="763"/>
        <end position="804"/>
    </location>
</feature>
<organism evidence="2 3">
    <name type="scientific">Mycolicibacter kumamotonensis</name>
    <dbReference type="NCBI Taxonomy" id="354243"/>
    <lineage>
        <taxon>Bacteria</taxon>
        <taxon>Bacillati</taxon>
        <taxon>Actinomycetota</taxon>
        <taxon>Actinomycetes</taxon>
        <taxon>Mycobacteriales</taxon>
        <taxon>Mycobacteriaceae</taxon>
        <taxon>Mycolicibacter</taxon>
    </lineage>
</organism>
<comment type="caution">
    <text evidence="2">The sequence shown here is derived from an EMBL/GenBank/DDBJ whole genome shotgun (WGS) entry which is preliminary data.</text>
</comment>
<feature type="coiled-coil region" evidence="1">
    <location>
        <begin position="307"/>
        <end position="388"/>
    </location>
</feature>
<evidence type="ECO:0000313" key="2">
    <source>
        <dbReference type="EMBL" id="NDJ90205.1"/>
    </source>
</evidence>
<dbReference type="InterPro" id="IPR027417">
    <property type="entry name" value="P-loop_NTPase"/>
</dbReference>
<keyword evidence="1" id="KW-0175">Coiled coil</keyword>
<dbReference type="NCBIfam" id="TIGR02680">
    <property type="entry name" value="TIGR02680 family protein"/>
    <property type="match status" value="1"/>
</dbReference>
<dbReference type="InterPro" id="IPR013496">
    <property type="entry name" value="CHP02680"/>
</dbReference>